<evidence type="ECO:0000256" key="1">
    <source>
        <dbReference type="SAM" id="MobiDB-lite"/>
    </source>
</evidence>
<accession>A0A0M6YM76</accession>
<organism evidence="2 3">
    <name type="scientific">Jannaschia donghaensis</name>
    <dbReference type="NCBI Taxonomy" id="420998"/>
    <lineage>
        <taxon>Bacteria</taxon>
        <taxon>Pseudomonadati</taxon>
        <taxon>Pseudomonadota</taxon>
        <taxon>Alphaproteobacteria</taxon>
        <taxon>Rhodobacterales</taxon>
        <taxon>Roseobacteraceae</taxon>
        <taxon>Jannaschia</taxon>
    </lineage>
</organism>
<keyword evidence="3" id="KW-1185">Reference proteome</keyword>
<protein>
    <submittedName>
        <fullName evidence="2">Alpha-L-arabinofuranosidase</fullName>
    </submittedName>
</protein>
<feature type="compositionally biased region" description="Low complexity" evidence="1">
    <location>
        <begin position="516"/>
        <end position="528"/>
    </location>
</feature>
<dbReference type="EMBL" id="CXSU01000012">
    <property type="protein sequence ID" value="CTQ51004.1"/>
    <property type="molecule type" value="Genomic_DNA"/>
</dbReference>
<dbReference type="InterPro" id="IPR017853">
    <property type="entry name" value="GH"/>
</dbReference>
<evidence type="ECO:0000313" key="3">
    <source>
        <dbReference type="Proteomes" id="UP000049222"/>
    </source>
</evidence>
<feature type="region of interest" description="Disordered" evidence="1">
    <location>
        <begin position="516"/>
        <end position="548"/>
    </location>
</feature>
<dbReference type="AlphaFoldDB" id="A0A0M6YM76"/>
<sequence>MLSLPQIEGDVIGTGMFGGNFLADRYMLGQENGVEGAIDTLGVTGLRYPGGSLTERLFDITDPDSPTAVNDDGSVVDFVPLSTFIDFAHDAGQPVTIVIPTRDFLSQNSDANGDRFAAFDEDALRTFVRDVAEGQYGDAEITAFEIGNEYWGSGEMTAVEYGRLSSKMARVIDEELDAVASEAGPDTVIDIVVQTGTNFGSSDLRSQYEGQSTEDILQDLNDRYGTDFGDEVVFRGGNVNWRMVNEELLQREFDDAEMDAVDGVVTHLYSKDPVQPGQREFGLDTIQKTWIEDNPDLDIYVTEWNQSAAEPRFDSDRDFGLMKAHEVLNTFETMVSAGVDQANVWPLLQNTRNALQPDSFDGELSPTGALFSMMSDALPGKHLLDFAVGQDDVTEFQGDTADIHGFYGDGEMVLYVVSTSDSTETLTFDLDDMIEEGGRVTGQILGVRDGDAPGSTTARAQTETLEEADFFDDGLIAVALDPGEILEVRIADFVPTDAFAAAIAPPVDPVPMVPPLDDTMPDDLPTIPVTEEDDPPEEADAGSDDDGGGGMMDGLVWLLGLLPLLALGGLGG</sequence>
<dbReference type="Proteomes" id="UP000049222">
    <property type="component" value="Unassembled WGS sequence"/>
</dbReference>
<gene>
    <name evidence="2" type="ORF">JDO7802_03038</name>
</gene>
<dbReference type="STRING" id="420998.JDO7802_03038"/>
<evidence type="ECO:0000313" key="2">
    <source>
        <dbReference type="EMBL" id="CTQ51004.1"/>
    </source>
</evidence>
<name>A0A0M6YM76_9RHOB</name>
<dbReference type="SUPFAM" id="SSF51445">
    <property type="entry name" value="(Trans)glycosidases"/>
    <property type="match status" value="1"/>
</dbReference>
<dbReference type="RefSeq" id="WP_055086760.1">
    <property type="nucleotide sequence ID" value="NZ_CXSU01000012.1"/>
</dbReference>
<dbReference type="OrthoDB" id="5242885at2"/>
<proteinExistence type="predicted"/>
<dbReference type="Gene3D" id="3.20.20.80">
    <property type="entry name" value="Glycosidases"/>
    <property type="match status" value="1"/>
</dbReference>
<feature type="compositionally biased region" description="Acidic residues" evidence="1">
    <location>
        <begin position="530"/>
        <end position="547"/>
    </location>
</feature>
<reference evidence="2 3" key="1">
    <citation type="submission" date="2015-07" db="EMBL/GenBank/DDBJ databases">
        <authorList>
            <person name="Noorani M."/>
        </authorList>
    </citation>
    <scope>NUCLEOTIDE SEQUENCE [LARGE SCALE GENOMIC DNA]</scope>
    <source>
        <strain evidence="2 3">CECT 7802</strain>
    </source>
</reference>